<dbReference type="Pfam" id="PF00571">
    <property type="entry name" value="CBS"/>
    <property type="match status" value="2"/>
</dbReference>
<dbReference type="PANTHER" id="PTHR43080">
    <property type="entry name" value="CBS DOMAIN-CONTAINING PROTEIN CBSX3, MITOCHONDRIAL"/>
    <property type="match status" value="1"/>
</dbReference>
<dbReference type="Proteomes" id="UP000292564">
    <property type="component" value="Unassembled WGS sequence"/>
</dbReference>
<dbReference type="EMBL" id="SHKY01000001">
    <property type="protein sequence ID" value="RZU53668.1"/>
    <property type="molecule type" value="Genomic_DNA"/>
</dbReference>
<gene>
    <name evidence="4" type="ORF">EV385_5600</name>
</gene>
<feature type="domain" description="CBS" evidence="3">
    <location>
        <begin position="8"/>
        <end position="63"/>
    </location>
</feature>
<reference evidence="4 5" key="1">
    <citation type="submission" date="2019-02" db="EMBL/GenBank/DDBJ databases">
        <title>Sequencing the genomes of 1000 actinobacteria strains.</title>
        <authorList>
            <person name="Klenk H.-P."/>
        </authorList>
    </citation>
    <scope>NUCLEOTIDE SEQUENCE [LARGE SCALE GENOMIC DNA]</scope>
    <source>
        <strain evidence="4 5">DSM 45162</strain>
    </source>
</reference>
<name>A0A4Q7ZR96_9ACTN</name>
<dbReference type="PROSITE" id="PS51371">
    <property type="entry name" value="CBS"/>
    <property type="match status" value="2"/>
</dbReference>
<dbReference type="OrthoDB" id="9789996at2"/>
<organism evidence="4 5">
    <name type="scientific">Krasilnikovia cinnamomea</name>
    <dbReference type="NCBI Taxonomy" id="349313"/>
    <lineage>
        <taxon>Bacteria</taxon>
        <taxon>Bacillati</taxon>
        <taxon>Actinomycetota</taxon>
        <taxon>Actinomycetes</taxon>
        <taxon>Micromonosporales</taxon>
        <taxon>Micromonosporaceae</taxon>
        <taxon>Krasilnikovia</taxon>
    </lineage>
</organism>
<dbReference type="PANTHER" id="PTHR43080:SF2">
    <property type="entry name" value="CBS DOMAIN-CONTAINING PROTEIN"/>
    <property type="match status" value="1"/>
</dbReference>
<dbReference type="InterPro" id="IPR000644">
    <property type="entry name" value="CBS_dom"/>
</dbReference>
<accession>A0A4Q7ZR96</accession>
<comment type="caution">
    <text evidence="4">The sequence shown here is derived from an EMBL/GenBank/DDBJ whole genome shotgun (WGS) entry which is preliminary data.</text>
</comment>
<proteinExistence type="predicted"/>
<dbReference type="Gene3D" id="3.10.580.10">
    <property type="entry name" value="CBS-domain"/>
    <property type="match status" value="1"/>
</dbReference>
<evidence type="ECO:0000259" key="3">
    <source>
        <dbReference type="PROSITE" id="PS51371"/>
    </source>
</evidence>
<evidence type="ECO:0000256" key="2">
    <source>
        <dbReference type="PROSITE-ProRule" id="PRU00703"/>
    </source>
</evidence>
<dbReference type="InterPro" id="IPR046342">
    <property type="entry name" value="CBS_dom_sf"/>
</dbReference>
<evidence type="ECO:0000256" key="1">
    <source>
        <dbReference type="ARBA" id="ARBA00023122"/>
    </source>
</evidence>
<dbReference type="AlphaFoldDB" id="A0A4Q7ZR96"/>
<dbReference type="SMART" id="SM00116">
    <property type="entry name" value="CBS"/>
    <property type="match status" value="2"/>
</dbReference>
<dbReference type="InterPro" id="IPR051257">
    <property type="entry name" value="Diverse_CBS-Domain"/>
</dbReference>
<sequence>MPEQVRELMAVPITVPADTTLSEAAELMRDADIGNLVIADGGRPHGIVTDRDIVIHGIADHRSPDATTVGDICTNDLATVGPDAPVERAAQLMRETAVWRLPVVDGDRVVGVVALSDLSPDPRHPAAA</sequence>
<feature type="domain" description="CBS" evidence="3">
    <location>
        <begin position="73"/>
        <end position="128"/>
    </location>
</feature>
<protein>
    <submittedName>
        <fullName evidence="4">CBS domain protein</fullName>
    </submittedName>
</protein>
<evidence type="ECO:0000313" key="4">
    <source>
        <dbReference type="EMBL" id="RZU53668.1"/>
    </source>
</evidence>
<dbReference type="SUPFAM" id="SSF54631">
    <property type="entry name" value="CBS-domain pair"/>
    <property type="match status" value="1"/>
</dbReference>
<evidence type="ECO:0000313" key="5">
    <source>
        <dbReference type="Proteomes" id="UP000292564"/>
    </source>
</evidence>
<dbReference type="RefSeq" id="WP_130512129.1">
    <property type="nucleotide sequence ID" value="NZ_SHKY01000001.1"/>
</dbReference>
<keyword evidence="1 2" id="KW-0129">CBS domain</keyword>
<keyword evidence="5" id="KW-1185">Reference proteome</keyword>